<keyword evidence="2" id="KW-0285">Flavoprotein</keyword>
<dbReference type="EMBL" id="BARV01013727">
    <property type="protein sequence ID" value="GAI25590.1"/>
    <property type="molecule type" value="Genomic_DNA"/>
</dbReference>
<comment type="cofactor">
    <cofactor evidence="1">
        <name>FAD</name>
        <dbReference type="ChEBI" id="CHEBI:57692"/>
    </cofactor>
</comment>
<evidence type="ECO:0008006" key="6">
    <source>
        <dbReference type="Google" id="ProtNLM"/>
    </source>
</evidence>
<dbReference type="SUPFAM" id="SSF51905">
    <property type="entry name" value="FAD/NAD(P)-binding domain"/>
    <property type="match status" value="1"/>
</dbReference>
<evidence type="ECO:0000256" key="3">
    <source>
        <dbReference type="ARBA" id="ARBA00022827"/>
    </source>
</evidence>
<evidence type="ECO:0000256" key="1">
    <source>
        <dbReference type="ARBA" id="ARBA00001974"/>
    </source>
</evidence>
<evidence type="ECO:0000256" key="2">
    <source>
        <dbReference type="ARBA" id="ARBA00022630"/>
    </source>
</evidence>
<feature type="non-terminal residue" evidence="5">
    <location>
        <position position="125"/>
    </location>
</feature>
<keyword evidence="3" id="KW-0274">FAD</keyword>
<evidence type="ECO:0000313" key="5">
    <source>
        <dbReference type="EMBL" id="GAI25590.1"/>
    </source>
</evidence>
<dbReference type="SUPFAM" id="SSF54373">
    <property type="entry name" value="FAD-linked reductases, C-terminal domain"/>
    <property type="match status" value="1"/>
</dbReference>
<sequence>LSVGIVVQLSALVENKIGANDLLEEFKQHSAVADLLAQGELVEYSAHLIPVSGMAMMPALHTDGFLVAGDAAALILGTGLTLEGANFAVASGVAAAETVIRAKEMGDFSQKSLSYYPELLGESFV</sequence>
<dbReference type="AlphaFoldDB" id="X1NFL6"/>
<evidence type="ECO:0000256" key="4">
    <source>
        <dbReference type="ARBA" id="ARBA00023002"/>
    </source>
</evidence>
<feature type="non-terminal residue" evidence="5">
    <location>
        <position position="1"/>
    </location>
</feature>
<dbReference type="InterPro" id="IPR036188">
    <property type="entry name" value="FAD/NAD-bd_sf"/>
</dbReference>
<dbReference type="PANTHER" id="PTHR43624:SF2">
    <property type="entry name" value="ELECTRON TRANSFER FLAVOPROTEIN-QUINONE OXIDOREDUCTASE YDIS-RELATED"/>
    <property type="match status" value="1"/>
</dbReference>
<dbReference type="InterPro" id="IPR039651">
    <property type="entry name" value="FixC-like"/>
</dbReference>
<dbReference type="PANTHER" id="PTHR43624">
    <property type="entry name" value="ELECTRON TRANSFER FLAVOPROTEIN-QUINONE OXIDOREDUCTASE YDIS-RELATED"/>
    <property type="match status" value="1"/>
</dbReference>
<organism evidence="5">
    <name type="scientific">marine sediment metagenome</name>
    <dbReference type="NCBI Taxonomy" id="412755"/>
    <lineage>
        <taxon>unclassified sequences</taxon>
        <taxon>metagenomes</taxon>
        <taxon>ecological metagenomes</taxon>
    </lineage>
</organism>
<protein>
    <recommendedName>
        <fullName evidence="6">FAD-binding domain-containing protein</fullName>
    </recommendedName>
</protein>
<proteinExistence type="predicted"/>
<keyword evidence="4" id="KW-0560">Oxidoreductase</keyword>
<comment type="caution">
    <text evidence="5">The sequence shown here is derived from an EMBL/GenBank/DDBJ whole genome shotgun (WGS) entry which is preliminary data.</text>
</comment>
<dbReference type="GO" id="GO:0016491">
    <property type="term" value="F:oxidoreductase activity"/>
    <property type="evidence" value="ECO:0007669"/>
    <property type="project" value="UniProtKB-KW"/>
</dbReference>
<dbReference type="Gene3D" id="3.50.50.60">
    <property type="entry name" value="FAD/NAD(P)-binding domain"/>
    <property type="match status" value="1"/>
</dbReference>
<name>X1NFL6_9ZZZZ</name>
<reference evidence="5" key="1">
    <citation type="journal article" date="2014" name="Front. Microbiol.">
        <title>High frequency of phylogenetically diverse reductive dehalogenase-homologous genes in deep subseafloor sedimentary metagenomes.</title>
        <authorList>
            <person name="Kawai M."/>
            <person name="Futagami T."/>
            <person name="Toyoda A."/>
            <person name="Takaki Y."/>
            <person name="Nishi S."/>
            <person name="Hori S."/>
            <person name="Arai W."/>
            <person name="Tsubouchi T."/>
            <person name="Morono Y."/>
            <person name="Uchiyama I."/>
            <person name="Ito T."/>
            <person name="Fujiyama A."/>
            <person name="Inagaki F."/>
            <person name="Takami H."/>
        </authorList>
    </citation>
    <scope>NUCLEOTIDE SEQUENCE</scope>
    <source>
        <strain evidence="5">Expedition CK06-06</strain>
    </source>
</reference>
<accession>X1NFL6</accession>
<gene>
    <name evidence="5" type="ORF">S06H3_24564</name>
</gene>